<evidence type="ECO:0000313" key="4">
    <source>
        <dbReference type="Proteomes" id="UP001152798"/>
    </source>
</evidence>
<keyword evidence="2" id="KW-0732">Signal</keyword>
<reference evidence="3" key="1">
    <citation type="submission" date="2022-01" db="EMBL/GenBank/DDBJ databases">
        <authorList>
            <person name="King R."/>
        </authorList>
    </citation>
    <scope>NUCLEOTIDE SEQUENCE</scope>
</reference>
<evidence type="ECO:0008006" key="5">
    <source>
        <dbReference type="Google" id="ProtNLM"/>
    </source>
</evidence>
<gene>
    <name evidence="3" type="ORF">NEZAVI_LOCUS3127</name>
</gene>
<dbReference type="Proteomes" id="UP001152798">
    <property type="component" value="Chromosome 1"/>
</dbReference>
<protein>
    <recommendedName>
        <fullName evidence="5">Neuropeptide</fullName>
    </recommendedName>
</protein>
<feature type="signal peptide" evidence="2">
    <location>
        <begin position="1"/>
        <end position="23"/>
    </location>
</feature>
<evidence type="ECO:0000256" key="1">
    <source>
        <dbReference type="SAM" id="Phobius"/>
    </source>
</evidence>
<feature type="transmembrane region" description="Helical" evidence="1">
    <location>
        <begin position="47"/>
        <end position="65"/>
    </location>
</feature>
<dbReference type="EMBL" id="OV725077">
    <property type="protein sequence ID" value="CAH1392274.1"/>
    <property type="molecule type" value="Genomic_DNA"/>
</dbReference>
<feature type="chain" id="PRO_5040242089" description="Neuropeptide" evidence="2">
    <location>
        <begin position="24"/>
        <end position="108"/>
    </location>
</feature>
<accession>A0A9P0E1T6</accession>
<proteinExistence type="predicted"/>
<keyword evidence="1" id="KW-0812">Transmembrane</keyword>
<dbReference type="OrthoDB" id="6629211at2759"/>
<keyword evidence="1" id="KW-1133">Transmembrane helix</keyword>
<keyword evidence="4" id="KW-1185">Reference proteome</keyword>
<name>A0A9P0E1T6_NEZVI</name>
<evidence type="ECO:0000313" key="3">
    <source>
        <dbReference type="EMBL" id="CAH1392274.1"/>
    </source>
</evidence>
<sequence>MYGIFKFFVMLVVAIVALGGAMAQDHYKHHEKAYSHQNNNLHAYHPVPLFFVMILLAAFAMAGEYEHGGHGGAGGHGHGHGHATSYQNYVLHSYHPVPVYYHKGHGHH</sequence>
<evidence type="ECO:0000256" key="2">
    <source>
        <dbReference type="SAM" id="SignalP"/>
    </source>
</evidence>
<organism evidence="3 4">
    <name type="scientific">Nezara viridula</name>
    <name type="common">Southern green stink bug</name>
    <name type="synonym">Cimex viridulus</name>
    <dbReference type="NCBI Taxonomy" id="85310"/>
    <lineage>
        <taxon>Eukaryota</taxon>
        <taxon>Metazoa</taxon>
        <taxon>Ecdysozoa</taxon>
        <taxon>Arthropoda</taxon>
        <taxon>Hexapoda</taxon>
        <taxon>Insecta</taxon>
        <taxon>Pterygota</taxon>
        <taxon>Neoptera</taxon>
        <taxon>Paraneoptera</taxon>
        <taxon>Hemiptera</taxon>
        <taxon>Heteroptera</taxon>
        <taxon>Panheteroptera</taxon>
        <taxon>Pentatomomorpha</taxon>
        <taxon>Pentatomoidea</taxon>
        <taxon>Pentatomidae</taxon>
        <taxon>Pentatominae</taxon>
        <taxon>Nezara</taxon>
    </lineage>
</organism>
<keyword evidence="1" id="KW-0472">Membrane</keyword>
<dbReference type="AlphaFoldDB" id="A0A9P0E1T6"/>